<evidence type="ECO:0000256" key="1">
    <source>
        <dbReference type="ARBA" id="ARBA00023125"/>
    </source>
</evidence>
<dbReference type="SUPFAM" id="SSF48498">
    <property type="entry name" value="Tetracyclin repressor-like, C-terminal domain"/>
    <property type="match status" value="1"/>
</dbReference>
<gene>
    <name evidence="4" type="ORF">PTI45_00808</name>
</gene>
<dbReference type="Gene3D" id="1.10.10.60">
    <property type="entry name" value="Homeodomain-like"/>
    <property type="match status" value="1"/>
</dbReference>
<dbReference type="Pfam" id="PF00440">
    <property type="entry name" value="TetR_N"/>
    <property type="match status" value="1"/>
</dbReference>
<dbReference type="GO" id="GO:0006355">
    <property type="term" value="P:regulation of DNA-templated transcription"/>
    <property type="evidence" value="ECO:0007669"/>
    <property type="project" value="UniProtKB-ARBA"/>
</dbReference>
<dbReference type="Gene3D" id="1.10.357.10">
    <property type="entry name" value="Tetracycline Repressor, domain 2"/>
    <property type="match status" value="1"/>
</dbReference>
<dbReference type="Pfam" id="PF17938">
    <property type="entry name" value="TetR_C_29"/>
    <property type="match status" value="1"/>
</dbReference>
<dbReference type="SUPFAM" id="SSF46689">
    <property type="entry name" value="Homeodomain-like"/>
    <property type="match status" value="1"/>
</dbReference>
<reference evidence="4 5" key="1">
    <citation type="submission" date="2016-08" db="EMBL/GenBank/DDBJ databases">
        <title>Genome sequencing of Paenibacillus sp. TI45-13ar, isolated from Korean traditional nuruk.</title>
        <authorList>
            <person name="Kim S.-J."/>
        </authorList>
    </citation>
    <scope>NUCLEOTIDE SEQUENCE [LARGE SCALE GENOMIC DNA]</scope>
    <source>
        <strain evidence="4 5">TI45-13ar</strain>
    </source>
</reference>
<feature type="DNA-binding region" description="H-T-H motif" evidence="2">
    <location>
        <begin position="32"/>
        <end position="51"/>
    </location>
</feature>
<evidence type="ECO:0000256" key="2">
    <source>
        <dbReference type="PROSITE-ProRule" id="PRU00335"/>
    </source>
</evidence>
<dbReference type="Proteomes" id="UP000094578">
    <property type="component" value="Unassembled WGS sequence"/>
</dbReference>
<protein>
    <submittedName>
        <fullName evidence="4">Putative HTH-type transcriptional regulator YttP</fullName>
    </submittedName>
</protein>
<name>A0A1E3LA61_9BACL</name>
<dbReference type="AlphaFoldDB" id="A0A1E3LA61"/>
<dbReference type="InterPro" id="IPR036271">
    <property type="entry name" value="Tet_transcr_reg_TetR-rel_C_sf"/>
</dbReference>
<dbReference type="STRING" id="1886670.PTI45_00808"/>
<feature type="domain" description="HTH tetR-type" evidence="3">
    <location>
        <begin position="9"/>
        <end position="69"/>
    </location>
</feature>
<dbReference type="PANTHER" id="PTHR30328:SF54">
    <property type="entry name" value="HTH-TYPE TRANSCRIPTIONAL REPRESSOR SCO4008"/>
    <property type="match status" value="1"/>
</dbReference>
<dbReference type="EMBL" id="MDER01000028">
    <property type="protein sequence ID" value="ODP29830.1"/>
    <property type="molecule type" value="Genomic_DNA"/>
</dbReference>
<organism evidence="4 5">
    <name type="scientific">Paenibacillus nuruki</name>
    <dbReference type="NCBI Taxonomy" id="1886670"/>
    <lineage>
        <taxon>Bacteria</taxon>
        <taxon>Bacillati</taxon>
        <taxon>Bacillota</taxon>
        <taxon>Bacilli</taxon>
        <taxon>Bacillales</taxon>
        <taxon>Paenibacillaceae</taxon>
        <taxon>Paenibacillus</taxon>
    </lineage>
</organism>
<evidence type="ECO:0000259" key="3">
    <source>
        <dbReference type="PROSITE" id="PS50977"/>
    </source>
</evidence>
<keyword evidence="5" id="KW-1185">Reference proteome</keyword>
<dbReference type="InterPro" id="IPR009057">
    <property type="entry name" value="Homeodomain-like_sf"/>
</dbReference>
<keyword evidence="1 2" id="KW-0238">DNA-binding</keyword>
<evidence type="ECO:0000313" key="5">
    <source>
        <dbReference type="Proteomes" id="UP000094578"/>
    </source>
</evidence>
<dbReference type="PANTHER" id="PTHR30328">
    <property type="entry name" value="TRANSCRIPTIONAL REPRESSOR"/>
    <property type="match status" value="1"/>
</dbReference>
<proteinExistence type="predicted"/>
<dbReference type="PROSITE" id="PS50977">
    <property type="entry name" value="HTH_TETR_2"/>
    <property type="match status" value="1"/>
</dbReference>
<evidence type="ECO:0000313" key="4">
    <source>
        <dbReference type="EMBL" id="ODP29830.1"/>
    </source>
</evidence>
<dbReference type="InterPro" id="IPR041474">
    <property type="entry name" value="NicS_C"/>
</dbReference>
<dbReference type="GO" id="GO:0003677">
    <property type="term" value="F:DNA binding"/>
    <property type="evidence" value="ECO:0007669"/>
    <property type="project" value="UniProtKB-UniRule"/>
</dbReference>
<accession>A0A1E3LA61</accession>
<dbReference type="InterPro" id="IPR050109">
    <property type="entry name" value="HTH-type_TetR-like_transc_reg"/>
</dbReference>
<comment type="caution">
    <text evidence="4">The sequence shown here is derived from an EMBL/GenBank/DDBJ whole genome shotgun (WGS) entry which is preliminary data.</text>
</comment>
<dbReference type="InterPro" id="IPR001647">
    <property type="entry name" value="HTH_TetR"/>
</dbReference>
<sequence length="209" mass="24069">MNVVDKGEDHVKMRILQATKKLAATKGFEATSVREICKEANANISLVSYYYGGKEPLFEAMLQEFIPIPVFSEQLRHEEMNPIQGMKRLIEQMYRFCKSDPEISDIVHQEFTLHSERIDIIQKYTLPVWLLLRHYLEAGREQGVFHFHSLDHTFLQVMGSILFGSNEAKSLTIVTLLDIQLVEQGDPLEELIVYILRGLGCTVEQIDNK</sequence>